<dbReference type="PANTHER" id="PTHR31402">
    <property type="entry name" value="UPF0711 PROTEIN C18ORF21"/>
    <property type="match status" value="1"/>
</dbReference>
<dbReference type="Ensembl" id="ENSAOWT00000031347.1">
    <property type="protein sequence ID" value="ENSAOWP00000027653.1"/>
    <property type="gene ID" value="ENSAOWG00000018639.1"/>
</dbReference>
<evidence type="ECO:0000256" key="1">
    <source>
        <dbReference type="ARBA" id="ARBA00006160"/>
    </source>
</evidence>
<feature type="compositionally biased region" description="Polar residues" evidence="2">
    <location>
        <begin position="180"/>
        <end position="190"/>
    </location>
</feature>
<keyword evidence="4" id="KW-1185">Reference proteome</keyword>
<comment type="similarity">
    <text evidence="1">Belongs to the UPF0711 family.</text>
</comment>
<reference evidence="3" key="2">
    <citation type="submission" date="2025-09" db="UniProtKB">
        <authorList>
            <consortium name="Ensembl"/>
        </authorList>
    </citation>
    <scope>IDENTIFICATION</scope>
</reference>
<dbReference type="Pfam" id="PF15719">
    <property type="entry name" value="Rmp24-like"/>
    <property type="match status" value="1"/>
</dbReference>
<name>A0A8B9SFJ9_APTOW</name>
<accession>A0A8B9SFJ9</accession>
<feature type="compositionally biased region" description="Low complexity" evidence="2">
    <location>
        <begin position="158"/>
        <end position="174"/>
    </location>
</feature>
<proteinExistence type="inferred from homology"/>
<reference evidence="3" key="1">
    <citation type="submission" date="2025-08" db="UniProtKB">
        <authorList>
            <consortium name="Ensembl"/>
        </authorList>
    </citation>
    <scope>IDENTIFICATION</scope>
</reference>
<feature type="region of interest" description="Disordered" evidence="2">
    <location>
        <begin position="132"/>
        <end position="190"/>
    </location>
</feature>
<protein>
    <submittedName>
        <fullName evidence="3">Chromosome 18 open reading frame 21</fullName>
    </submittedName>
</protein>
<evidence type="ECO:0000256" key="2">
    <source>
        <dbReference type="SAM" id="MobiDB-lite"/>
    </source>
</evidence>
<evidence type="ECO:0000313" key="4">
    <source>
        <dbReference type="Proteomes" id="UP000694424"/>
    </source>
</evidence>
<evidence type="ECO:0000313" key="3">
    <source>
        <dbReference type="Ensembl" id="ENSAOWP00000027653.1"/>
    </source>
</evidence>
<dbReference type="InterPro" id="IPR029779">
    <property type="entry name" value="Rmp24-like"/>
</dbReference>
<dbReference type="PANTHER" id="PTHR31402:SF2">
    <property type="entry name" value="UPF0711 PROTEIN C18ORF21"/>
    <property type="match status" value="1"/>
</dbReference>
<sequence length="224" mass="25188">AKASERVRAAAVAVAGTMPPQAAPGLRPMRWGSGQKQHDELRTERICPYCFQFLVPDNHRVRLKPKMKVTPQIEKILKREANNHKLNMKQTKLLKKYRDSRSVLLVTCNSCNKTTRHYGKSRDFLATMTHHSGTSTIKSGLKTPDRKIPSANKMTPASCSRSGSKGKSPSSLPRTCVPGQATTNSFSKTPQNSKLHFSKLKWMLNLEEKEKSQKEDLKTFLTLL</sequence>
<dbReference type="AlphaFoldDB" id="A0A8B9SFJ9"/>
<organism evidence="3 4">
    <name type="scientific">Apteryx owenii</name>
    <name type="common">Little spotted kiwi</name>
    <dbReference type="NCBI Taxonomy" id="8824"/>
    <lineage>
        <taxon>Eukaryota</taxon>
        <taxon>Metazoa</taxon>
        <taxon>Chordata</taxon>
        <taxon>Craniata</taxon>
        <taxon>Vertebrata</taxon>
        <taxon>Euteleostomi</taxon>
        <taxon>Archelosauria</taxon>
        <taxon>Archosauria</taxon>
        <taxon>Dinosauria</taxon>
        <taxon>Saurischia</taxon>
        <taxon>Theropoda</taxon>
        <taxon>Coelurosauria</taxon>
        <taxon>Aves</taxon>
        <taxon>Palaeognathae</taxon>
        <taxon>Apterygiformes</taxon>
        <taxon>Apterygidae</taxon>
        <taxon>Apteryx</taxon>
    </lineage>
</organism>
<dbReference type="Proteomes" id="UP000694424">
    <property type="component" value="Unplaced"/>
</dbReference>